<evidence type="ECO:0000256" key="1">
    <source>
        <dbReference type="HAMAP-Rule" id="MF_01526"/>
    </source>
</evidence>
<dbReference type="Gene3D" id="1.20.1500.10">
    <property type="entry name" value="YheA/YmcA-like"/>
    <property type="match status" value="1"/>
</dbReference>
<evidence type="ECO:0000313" key="2">
    <source>
        <dbReference type="EMBL" id="KRM62222.1"/>
    </source>
</evidence>
<comment type="caution">
    <text evidence="2">The sequence shown here is derived from an EMBL/GenBank/DDBJ whole genome shotgun (WGS) entry which is preliminary data.</text>
</comment>
<dbReference type="EMBL" id="AYYY01000007">
    <property type="protein sequence ID" value="KRM62222.1"/>
    <property type="molecule type" value="Genomic_DNA"/>
</dbReference>
<dbReference type="PATRIC" id="fig|1423813.3.peg.8"/>
<accession>A0A0R2A444</accession>
<name>A0A0R2A444_9LACO</name>
<evidence type="ECO:0000313" key="3">
    <source>
        <dbReference type="Proteomes" id="UP000051733"/>
    </source>
</evidence>
<dbReference type="OrthoDB" id="9811402at2"/>
<dbReference type="AlphaFoldDB" id="A0A0R2A444"/>
<comment type="similarity">
    <text evidence="1">Belongs to the UPF0342 family.</text>
</comment>
<dbReference type="Pfam" id="PF06133">
    <property type="entry name" value="Com_YlbF"/>
    <property type="match status" value="1"/>
</dbReference>
<dbReference type="Proteomes" id="UP000051733">
    <property type="component" value="Unassembled WGS sequence"/>
</dbReference>
<dbReference type="SUPFAM" id="SSF158622">
    <property type="entry name" value="YheA/YmcA-like"/>
    <property type="match status" value="1"/>
</dbReference>
<reference evidence="2 3" key="1">
    <citation type="journal article" date="2015" name="Genome Announc.">
        <title>Expanding the biotechnology potential of lactobacilli through comparative genomics of 213 strains and associated genera.</title>
        <authorList>
            <person name="Sun Z."/>
            <person name="Harris H.M."/>
            <person name="McCann A."/>
            <person name="Guo C."/>
            <person name="Argimon S."/>
            <person name="Zhang W."/>
            <person name="Yang X."/>
            <person name="Jeffery I.B."/>
            <person name="Cooney J.C."/>
            <person name="Kagawa T.F."/>
            <person name="Liu W."/>
            <person name="Song Y."/>
            <person name="Salvetti E."/>
            <person name="Wrobel A."/>
            <person name="Rasinkangas P."/>
            <person name="Parkhill J."/>
            <person name="Rea M.C."/>
            <person name="O'Sullivan O."/>
            <person name="Ritari J."/>
            <person name="Douillard F.P."/>
            <person name="Paul Ross R."/>
            <person name="Yang R."/>
            <person name="Briner A.E."/>
            <person name="Felis G.E."/>
            <person name="de Vos W.M."/>
            <person name="Barrangou R."/>
            <person name="Klaenhammer T.R."/>
            <person name="Caufield P.W."/>
            <person name="Cui Y."/>
            <person name="Zhang H."/>
            <person name="O'Toole P.W."/>
        </authorList>
    </citation>
    <scope>NUCLEOTIDE SEQUENCE [LARGE SCALE GENOMIC DNA]</scope>
    <source>
        <strain evidence="2 3">DSM 20634</strain>
    </source>
</reference>
<dbReference type="RefSeq" id="WP_057777590.1">
    <property type="nucleotide sequence ID" value="NZ_AYYY01000007.1"/>
</dbReference>
<dbReference type="STRING" id="1423813.FC26_GL000008"/>
<dbReference type="InterPro" id="IPR010368">
    <property type="entry name" value="Com_YlbF"/>
</dbReference>
<sequence>MVVNIYDTANQMERDLRGTQEFKALEEAYAELKKDDETFKLFRQFQNLQMQLQQKQYSGQQPTDDEIKEIQGVADKVRDVKSIQNLMEKERGIDELLSGINNVITKPIQELYKD</sequence>
<keyword evidence="3" id="KW-1185">Reference proteome</keyword>
<dbReference type="HAMAP" id="MF_01526">
    <property type="entry name" value="UPF0342"/>
    <property type="match status" value="1"/>
</dbReference>
<dbReference type="InterPro" id="IPR023378">
    <property type="entry name" value="YheA/YmcA-like_dom_sf"/>
</dbReference>
<proteinExistence type="inferred from homology"/>
<protein>
    <recommendedName>
        <fullName evidence="1">UPF0342 protein FC26_GL000008</fullName>
    </recommendedName>
</protein>
<organism evidence="2 3">
    <name type="scientific">Paucilactobacillus vaccinostercus DSM 20634</name>
    <dbReference type="NCBI Taxonomy" id="1423813"/>
    <lineage>
        <taxon>Bacteria</taxon>
        <taxon>Bacillati</taxon>
        <taxon>Bacillota</taxon>
        <taxon>Bacilli</taxon>
        <taxon>Lactobacillales</taxon>
        <taxon>Lactobacillaceae</taxon>
        <taxon>Paucilactobacillus</taxon>
    </lineage>
</organism>
<gene>
    <name evidence="2" type="ORF">FC26_GL000008</name>
</gene>